<dbReference type="AlphaFoldDB" id="F8EW07"/>
<protein>
    <submittedName>
        <fullName evidence="2">Uncharacterized protein</fullName>
    </submittedName>
</protein>
<dbReference type="STRING" id="579138.Zymop_1527"/>
<reference evidence="2 3" key="1">
    <citation type="journal article" date="2011" name="J. Bacteriol.">
        <title>Genome sequence of the ethanol-producing Zymomonas mobilis subsp. pomaceae lectotype strain ATCC 29192.</title>
        <authorList>
            <person name="Kouvelis V.N."/>
            <person name="Davenport K.W."/>
            <person name="Brettin T.S."/>
            <person name="Bruce D."/>
            <person name="Detter C."/>
            <person name="Han C.S."/>
            <person name="Nolan M."/>
            <person name="Tapia R."/>
            <person name="Damoulaki A."/>
            <person name="Kyrpides N.C."/>
            <person name="Typas M.A."/>
            <person name="Pappas K.M."/>
        </authorList>
    </citation>
    <scope>NUCLEOTIDE SEQUENCE [LARGE SCALE GENOMIC DNA]</scope>
    <source>
        <strain evidence="3">ATCC 29192 / DSM 22645 / JCM 10191 / CCUG 17912 / NBRC 13757 / NCIMB 11200 / NRRL B-4491 / Barker I</strain>
    </source>
</reference>
<dbReference type="HOGENOM" id="CLU_3260230_0_0_5"/>
<feature type="compositionally biased region" description="Basic and acidic residues" evidence="1">
    <location>
        <begin position="1"/>
        <end position="13"/>
    </location>
</feature>
<sequence length="42" mass="4364">MAQASRKREREAEAAPDAGERSTGTLARTGCKSVAISVCNPS</sequence>
<evidence type="ECO:0000313" key="3">
    <source>
        <dbReference type="Proteomes" id="UP000000491"/>
    </source>
</evidence>
<proteinExistence type="predicted"/>
<accession>F8EW07</accession>
<evidence type="ECO:0000256" key="1">
    <source>
        <dbReference type="SAM" id="MobiDB-lite"/>
    </source>
</evidence>
<dbReference type="EMBL" id="CP002865">
    <property type="protein sequence ID" value="AEI38417.1"/>
    <property type="molecule type" value="Genomic_DNA"/>
</dbReference>
<dbReference type="PATRIC" id="fig|579138.3.peg.1619"/>
<feature type="region of interest" description="Disordered" evidence="1">
    <location>
        <begin position="1"/>
        <end position="26"/>
    </location>
</feature>
<gene>
    <name evidence="2" type="ordered locus">Zymop_1527</name>
</gene>
<dbReference type="KEGG" id="zmp:Zymop_1527"/>
<name>F8EW07_ZYMMT</name>
<dbReference type="Proteomes" id="UP000000491">
    <property type="component" value="Chromosome"/>
</dbReference>
<organism evidence="2 3">
    <name type="scientific">Zymomonas mobilis subsp. pomaceae (strain ATCC 29192 / DSM 22645 / JCM 10191 / CCUG 17912 / NBRC 13757 / NCIMB 11200 / NRRL B-4491 / Barker I)</name>
    <dbReference type="NCBI Taxonomy" id="579138"/>
    <lineage>
        <taxon>Bacteria</taxon>
        <taxon>Pseudomonadati</taxon>
        <taxon>Pseudomonadota</taxon>
        <taxon>Alphaproteobacteria</taxon>
        <taxon>Sphingomonadales</taxon>
        <taxon>Zymomonadaceae</taxon>
        <taxon>Zymomonas</taxon>
    </lineage>
</organism>
<evidence type="ECO:0000313" key="2">
    <source>
        <dbReference type="EMBL" id="AEI38417.1"/>
    </source>
</evidence>